<protein>
    <submittedName>
        <fullName evidence="1">Uncharacterized protein</fullName>
    </submittedName>
</protein>
<evidence type="ECO:0000313" key="2">
    <source>
        <dbReference type="Proteomes" id="UP001207468"/>
    </source>
</evidence>
<proteinExistence type="predicted"/>
<comment type="caution">
    <text evidence="1">The sequence shown here is derived from an EMBL/GenBank/DDBJ whole genome shotgun (WGS) entry which is preliminary data.</text>
</comment>
<dbReference type="EMBL" id="JAGFNK010000324">
    <property type="protein sequence ID" value="KAI9452854.1"/>
    <property type="molecule type" value="Genomic_DNA"/>
</dbReference>
<gene>
    <name evidence="1" type="ORF">F5148DRAFT_1289421</name>
</gene>
<organism evidence="1 2">
    <name type="scientific">Russula earlei</name>
    <dbReference type="NCBI Taxonomy" id="71964"/>
    <lineage>
        <taxon>Eukaryota</taxon>
        <taxon>Fungi</taxon>
        <taxon>Dikarya</taxon>
        <taxon>Basidiomycota</taxon>
        <taxon>Agaricomycotina</taxon>
        <taxon>Agaricomycetes</taxon>
        <taxon>Russulales</taxon>
        <taxon>Russulaceae</taxon>
        <taxon>Russula</taxon>
    </lineage>
</organism>
<evidence type="ECO:0000313" key="1">
    <source>
        <dbReference type="EMBL" id="KAI9452854.1"/>
    </source>
</evidence>
<reference evidence="1" key="1">
    <citation type="submission" date="2021-03" db="EMBL/GenBank/DDBJ databases">
        <title>Evolutionary priming and transition to the ectomycorrhizal habit in an iconic lineage of mushroom-forming fungi: is preadaptation a requirement?</title>
        <authorList>
            <consortium name="DOE Joint Genome Institute"/>
            <person name="Looney B.P."/>
            <person name="Miyauchi S."/>
            <person name="Morin E."/>
            <person name="Drula E."/>
            <person name="Courty P.E."/>
            <person name="Chicoki N."/>
            <person name="Fauchery L."/>
            <person name="Kohler A."/>
            <person name="Kuo A."/>
            <person name="LaButti K."/>
            <person name="Pangilinan J."/>
            <person name="Lipzen A."/>
            <person name="Riley R."/>
            <person name="Andreopoulos W."/>
            <person name="He G."/>
            <person name="Johnson J."/>
            <person name="Barry K.W."/>
            <person name="Grigoriev I.V."/>
            <person name="Nagy L."/>
            <person name="Hibbett D."/>
            <person name="Henrissat B."/>
            <person name="Matheny P.B."/>
            <person name="Labbe J."/>
            <person name="Martin A.F."/>
        </authorList>
    </citation>
    <scope>NUCLEOTIDE SEQUENCE</scope>
    <source>
        <strain evidence="1">BPL698</strain>
    </source>
</reference>
<dbReference type="Proteomes" id="UP001207468">
    <property type="component" value="Unassembled WGS sequence"/>
</dbReference>
<accession>A0ACC0TZZ4</accession>
<sequence>MCAVASAQKHPYLFFTKSRIDVLKERIKTDTSFTNNWNDLLTTTNSLLTKGDAKDKMDYFAIAWLVTNDTKYANKIKDLLINLCSKPTWANEEMLQRDPQWLSDLETARDCFDVAIGYDAIYDQLSTAEKKTIVEGVVRMGIKTALGEWLLPNTRIHTLNSMGHNWWSACVGSAGIASLAVKEEWPEGKAMAEAVGNGLKEWYLFNGDVLQNKPKTMDKDGGMYESVNYAMFGLQQFLLFRLAFADALPSQKQPVINGLEKIGDWFCQVSYPRTGELYSLNFGDDEVQTAAESVMKLLYALGYQNPNELWYISQVQKKQHRDIWYTNTPMGAILQPGMKQTPTEPALPNAALFEDMDWASLRSSWHKNATMLGVKSGYTWNHSHADANSFILFHKGENIIKDAGNSWYASKDYSAYFFQSEAHNVVLFNGKAQPKEQEYNGSPIRGQLSDLMDGGNIKYVLANGVGPTAANFTRNFRHFIWLGKVIIIVDDVKAHETGSFSWLLHPGGESKKIGGDISIVKNKAAILVRPLFPETLVQTGFDHDFPDKMKLEEITSPKARDPQNPTEIHYSISYPQQVKQTKFITAIILKDSVNDKNLPVIERLQSLTMNGVRIKQDGKVTELYLNLLADGHIMHLNSINNFNGWETDAYLFAITYPEKQTPATPNEVTDYFMAYGSYIRKDNQTVFSSLSKLNMIAGSNGNEWNMVLTGQPYINASFSMPKKPAVFNLNHQPVTPVYNNNALQIHIEKQ</sequence>
<name>A0ACC0TZZ4_9AGAM</name>
<keyword evidence="2" id="KW-1185">Reference proteome</keyword>